<protein>
    <submittedName>
        <fullName evidence="4">ComF family protein</fullName>
    </submittedName>
</protein>
<dbReference type="PANTHER" id="PTHR47505">
    <property type="entry name" value="DNA UTILIZATION PROTEIN YHGH"/>
    <property type="match status" value="1"/>
</dbReference>
<dbReference type="InterPro" id="IPR029057">
    <property type="entry name" value="PRTase-like"/>
</dbReference>
<keyword evidence="5" id="KW-1185">Reference proteome</keyword>
<evidence type="ECO:0000313" key="5">
    <source>
        <dbReference type="Proteomes" id="UP000501991"/>
    </source>
</evidence>
<gene>
    <name evidence="4" type="ORF">G3580_13180</name>
</gene>
<dbReference type="Proteomes" id="UP000501991">
    <property type="component" value="Chromosome"/>
</dbReference>
<feature type="domain" description="Phosphoribosyltransferase" evidence="2">
    <location>
        <begin position="173"/>
        <end position="207"/>
    </location>
</feature>
<sequence>MLPTACVVCGRAEHVRLCDGCRADLPHSGSACPVCAINCPGGQVCGACLTRPPAFDATVAAFRYAHPVDRLIQSLKYGHDLAVAHALGGIMAQVRPTARFDLIMPVPLHRARLAQRGFNQSVELARAMVGRGVEAICLDGLVRHRATMPQAGLSLTERRRNLRRAFVPRRTFVGQSVLVVDDVMTTGATLDAVARCLKQAGAREVVNLVCARTPAPR</sequence>
<dbReference type="KEGG" id="azq:G3580_13180"/>
<comment type="similarity">
    <text evidence="1">Belongs to the ComF/GntX family.</text>
</comment>
<dbReference type="InterPro" id="IPR051910">
    <property type="entry name" value="ComF/GntX_DNA_util-trans"/>
</dbReference>
<dbReference type="EMBL" id="CP048836">
    <property type="protein sequence ID" value="QID19849.1"/>
    <property type="molecule type" value="Genomic_DNA"/>
</dbReference>
<name>A0A6C1BA07_9RHOO</name>
<evidence type="ECO:0000256" key="1">
    <source>
        <dbReference type="ARBA" id="ARBA00008007"/>
    </source>
</evidence>
<reference evidence="4 5" key="1">
    <citation type="submission" date="2020-02" db="EMBL/GenBank/DDBJ databases">
        <title>Nitrogenibacter mangrovi gen. nov., sp. nov. isolated from mangrove sediment, a denitrifying betaproteobacterium.</title>
        <authorList>
            <person name="Liao H."/>
            <person name="Tian Y."/>
        </authorList>
    </citation>
    <scope>NUCLEOTIDE SEQUENCE [LARGE SCALE GENOMIC DNA]</scope>
    <source>
        <strain evidence="4 5">M9-3-2</strain>
    </source>
</reference>
<dbReference type="Pfam" id="PF00156">
    <property type="entry name" value="Pribosyltran"/>
    <property type="match status" value="1"/>
</dbReference>
<dbReference type="InterPro" id="IPR000836">
    <property type="entry name" value="PRTase_dom"/>
</dbReference>
<dbReference type="Gene3D" id="3.40.50.2020">
    <property type="match status" value="1"/>
</dbReference>
<dbReference type="PANTHER" id="PTHR47505:SF1">
    <property type="entry name" value="DNA UTILIZATION PROTEIN YHGH"/>
    <property type="match status" value="1"/>
</dbReference>
<dbReference type="AlphaFoldDB" id="A0A6C1BA07"/>
<evidence type="ECO:0000259" key="2">
    <source>
        <dbReference type="Pfam" id="PF00156"/>
    </source>
</evidence>
<dbReference type="CDD" id="cd06223">
    <property type="entry name" value="PRTases_typeI"/>
    <property type="match status" value="1"/>
</dbReference>
<proteinExistence type="inferred from homology"/>
<dbReference type="SUPFAM" id="SSF53271">
    <property type="entry name" value="PRTase-like"/>
    <property type="match status" value="1"/>
</dbReference>
<organism evidence="4 5">
    <name type="scientific">Nitrogeniibacter mangrovi</name>
    <dbReference type="NCBI Taxonomy" id="2016596"/>
    <lineage>
        <taxon>Bacteria</taxon>
        <taxon>Pseudomonadati</taxon>
        <taxon>Pseudomonadota</taxon>
        <taxon>Betaproteobacteria</taxon>
        <taxon>Rhodocyclales</taxon>
        <taxon>Zoogloeaceae</taxon>
        <taxon>Nitrogeniibacter</taxon>
    </lineage>
</organism>
<accession>A0A6C1BA07</accession>
<evidence type="ECO:0000259" key="3">
    <source>
        <dbReference type="Pfam" id="PF18912"/>
    </source>
</evidence>
<feature type="domain" description="Double zinc ribbon" evidence="3">
    <location>
        <begin position="2"/>
        <end position="49"/>
    </location>
</feature>
<dbReference type="InterPro" id="IPR044005">
    <property type="entry name" value="DZR_2"/>
</dbReference>
<evidence type="ECO:0000313" key="4">
    <source>
        <dbReference type="EMBL" id="QID19849.1"/>
    </source>
</evidence>
<dbReference type="Pfam" id="PF18912">
    <property type="entry name" value="DZR_2"/>
    <property type="match status" value="1"/>
</dbReference>